<comment type="similarity">
    <text evidence="1">Belongs to the ATP-dependent AMP-binding enzyme family.</text>
</comment>
<proteinExistence type="inferred from homology"/>
<evidence type="ECO:0000313" key="5">
    <source>
        <dbReference type="EMBL" id="SHL52127.1"/>
    </source>
</evidence>
<dbReference type="InterPro" id="IPR042099">
    <property type="entry name" value="ANL_N_sf"/>
</dbReference>
<sequence>MTTFGELVRRNGRHWAEKDAYVATDRKVTWKELDRRTDALGHAYRALGLIPGDRVGVLTHDSVEIPETFLAAAKVGGIRVGINTRLAAAEIAALIKDSTPRILVYGGEYQDLMDLVSAQLSDMADPPLLVGIGGLHKAKHDYEDLIARHMGDGELEHTPHELSMIAYTSGSTGLPKGAVYPHDKFLQAVVYVSLYEGLTHDSVWLHTMPAAGVPMMHMLRNVFLAAKTVIVGPWNPEQTLSLIEQHSVTETMMVPTMLAALLNEPNLHKYDVKSLKLLGYGAAPLPPSTIRQAMQTFNCNFIQMYGCTEILGMSHMLLPSDHITGLNERPEILASAGRPLSWVDVRIIDEDNRDVPTGELGEVVIRSDIAFPGYWNNPEQSKELFVGDYLRLGDLGRVDDFGYLYLSDRVKFRMKSGGYNVYPTEIENVLADHEAVSEVCVFGVPDSRWGDRIEAVVTLREGAECSGDALKDFCRNKIANFKIPKNIEIWDDLPRGATGKILKRSVIDLMVERYAKLEASE</sequence>
<evidence type="ECO:0000259" key="4">
    <source>
        <dbReference type="Pfam" id="PF13193"/>
    </source>
</evidence>
<dbReference type="AlphaFoldDB" id="A0A1M7BB22"/>
<evidence type="ECO:0000256" key="2">
    <source>
        <dbReference type="ARBA" id="ARBA00022598"/>
    </source>
</evidence>
<dbReference type="Pfam" id="PF13193">
    <property type="entry name" value="AMP-binding_C"/>
    <property type="match status" value="1"/>
</dbReference>
<dbReference type="Gene3D" id="3.40.50.12780">
    <property type="entry name" value="N-terminal domain of ligase-like"/>
    <property type="match status" value="1"/>
</dbReference>
<dbReference type="InterPro" id="IPR045851">
    <property type="entry name" value="AMP-bd_C_sf"/>
</dbReference>
<dbReference type="GO" id="GO:0031956">
    <property type="term" value="F:medium-chain fatty acid-CoA ligase activity"/>
    <property type="evidence" value="ECO:0007669"/>
    <property type="project" value="TreeGrafter"/>
</dbReference>
<reference evidence="5 6" key="1">
    <citation type="submission" date="2016-11" db="EMBL/GenBank/DDBJ databases">
        <authorList>
            <person name="Jaros S."/>
            <person name="Januszkiewicz K."/>
            <person name="Wedrychowicz H."/>
        </authorList>
    </citation>
    <scope>NUCLEOTIDE SEQUENCE [LARGE SCALE GENOMIC DNA]</scope>
    <source>
        <strain evidence="5 6">DSM 29589</strain>
    </source>
</reference>
<dbReference type="GO" id="GO:0006631">
    <property type="term" value="P:fatty acid metabolic process"/>
    <property type="evidence" value="ECO:0007669"/>
    <property type="project" value="TreeGrafter"/>
</dbReference>
<dbReference type="PANTHER" id="PTHR43201">
    <property type="entry name" value="ACYL-COA SYNTHETASE"/>
    <property type="match status" value="1"/>
</dbReference>
<protein>
    <submittedName>
        <fullName evidence="5">Acyl-CoA synthetase (AMP-forming)/AMP-acid ligase II</fullName>
    </submittedName>
</protein>
<dbReference type="STRING" id="337701.SAMN05444398_103156"/>
<feature type="domain" description="AMP-binding enzyme C-terminal" evidence="4">
    <location>
        <begin position="425"/>
        <end position="500"/>
    </location>
</feature>
<keyword evidence="2 5" id="KW-0436">Ligase</keyword>
<evidence type="ECO:0000256" key="1">
    <source>
        <dbReference type="ARBA" id="ARBA00006432"/>
    </source>
</evidence>
<dbReference type="Gene3D" id="3.30.300.30">
    <property type="match status" value="1"/>
</dbReference>
<dbReference type="PROSITE" id="PS00455">
    <property type="entry name" value="AMP_BINDING"/>
    <property type="match status" value="1"/>
</dbReference>
<dbReference type="Proteomes" id="UP000183974">
    <property type="component" value="Unassembled WGS sequence"/>
</dbReference>
<keyword evidence="6" id="KW-1185">Reference proteome</keyword>
<dbReference type="RefSeq" id="WP_073034209.1">
    <property type="nucleotide sequence ID" value="NZ_BMLR01000003.1"/>
</dbReference>
<name>A0A1M7BB22_9RHOB</name>
<dbReference type="InterPro" id="IPR020845">
    <property type="entry name" value="AMP-binding_CS"/>
</dbReference>
<dbReference type="PANTHER" id="PTHR43201:SF5">
    <property type="entry name" value="MEDIUM-CHAIN ACYL-COA LIGASE ACSF2, MITOCHONDRIAL"/>
    <property type="match status" value="1"/>
</dbReference>
<dbReference type="SUPFAM" id="SSF56801">
    <property type="entry name" value="Acetyl-CoA synthetase-like"/>
    <property type="match status" value="1"/>
</dbReference>
<evidence type="ECO:0000259" key="3">
    <source>
        <dbReference type="Pfam" id="PF00501"/>
    </source>
</evidence>
<accession>A0A1M7BB22</accession>
<dbReference type="InterPro" id="IPR000873">
    <property type="entry name" value="AMP-dep_synth/lig_dom"/>
</dbReference>
<dbReference type="InterPro" id="IPR025110">
    <property type="entry name" value="AMP-bd_C"/>
</dbReference>
<gene>
    <name evidence="5" type="ORF">SAMN05444398_103156</name>
</gene>
<dbReference type="OrthoDB" id="9803968at2"/>
<evidence type="ECO:0000313" key="6">
    <source>
        <dbReference type="Proteomes" id="UP000183974"/>
    </source>
</evidence>
<organism evidence="5 6">
    <name type="scientific">Roseovarius pacificus</name>
    <dbReference type="NCBI Taxonomy" id="337701"/>
    <lineage>
        <taxon>Bacteria</taxon>
        <taxon>Pseudomonadati</taxon>
        <taxon>Pseudomonadota</taxon>
        <taxon>Alphaproteobacteria</taxon>
        <taxon>Rhodobacterales</taxon>
        <taxon>Roseobacteraceae</taxon>
        <taxon>Roseovarius</taxon>
    </lineage>
</organism>
<dbReference type="Pfam" id="PF00501">
    <property type="entry name" value="AMP-binding"/>
    <property type="match status" value="1"/>
</dbReference>
<dbReference type="EMBL" id="FRBR01000003">
    <property type="protein sequence ID" value="SHL52127.1"/>
    <property type="molecule type" value="Genomic_DNA"/>
</dbReference>
<feature type="domain" description="AMP-dependent synthetase/ligase" evidence="3">
    <location>
        <begin position="9"/>
        <end position="375"/>
    </location>
</feature>